<gene>
    <name evidence="1" type="ORF">CINCED_3A017464</name>
</gene>
<keyword evidence="2" id="KW-1185">Reference proteome</keyword>
<dbReference type="Proteomes" id="UP000325440">
    <property type="component" value="Unassembled WGS sequence"/>
</dbReference>
<evidence type="ECO:0000313" key="2">
    <source>
        <dbReference type="Proteomes" id="UP000325440"/>
    </source>
</evidence>
<dbReference type="AlphaFoldDB" id="A0A5E4NI44"/>
<proteinExistence type="predicted"/>
<dbReference type="PANTHER" id="PTHR13333:SF5">
    <property type="entry name" value="M-AAA PROTEASE-INTERACTING PROTEIN 1, MITOCHONDRIAL"/>
    <property type="match status" value="1"/>
</dbReference>
<organism evidence="1 2">
    <name type="scientific">Cinara cedri</name>
    <dbReference type="NCBI Taxonomy" id="506608"/>
    <lineage>
        <taxon>Eukaryota</taxon>
        <taxon>Metazoa</taxon>
        <taxon>Ecdysozoa</taxon>
        <taxon>Arthropoda</taxon>
        <taxon>Hexapoda</taxon>
        <taxon>Insecta</taxon>
        <taxon>Pterygota</taxon>
        <taxon>Neoptera</taxon>
        <taxon>Paraneoptera</taxon>
        <taxon>Hemiptera</taxon>
        <taxon>Sternorrhyncha</taxon>
        <taxon>Aphidomorpha</taxon>
        <taxon>Aphidoidea</taxon>
        <taxon>Aphididae</taxon>
        <taxon>Lachninae</taxon>
        <taxon>Cinara</taxon>
    </lineage>
</organism>
<dbReference type="PANTHER" id="PTHR13333">
    <property type="entry name" value="M-AAA PROTEASE-INTERACTING PROTEIN 1, MITOCHONDRIAL"/>
    <property type="match status" value="1"/>
</dbReference>
<dbReference type="GO" id="GO:0043022">
    <property type="term" value="F:ribosome binding"/>
    <property type="evidence" value="ECO:0007669"/>
    <property type="project" value="TreeGrafter"/>
</dbReference>
<accession>A0A5E4NI44</accession>
<evidence type="ECO:0000313" key="1">
    <source>
        <dbReference type="EMBL" id="VVC43339.1"/>
    </source>
</evidence>
<evidence type="ECO:0008006" key="3">
    <source>
        <dbReference type="Google" id="ProtNLM"/>
    </source>
</evidence>
<protein>
    <recommendedName>
        <fullName evidence="3">Tim44-like domain-containing protein</fullName>
    </recommendedName>
</protein>
<dbReference type="OrthoDB" id="7249367at2759"/>
<reference evidence="1 2" key="1">
    <citation type="submission" date="2019-08" db="EMBL/GenBank/DDBJ databases">
        <authorList>
            <person name="Alioto T."/>
            <person name="Alioto T."/>
            <person name="Gomez Garrido J."/>
        </authorList>
    </citation>
    <scope>NUCLEOTIDE SEQUENCE [LARGE SCALE GENOMIC DNA]</scope>
</reference>
<sequence>MYSTVLCKKFVSTSIIQELSRSLNVVMIGVLSKNTIRLGCVKLFSHNTSVQLNKPSFLQTKSKTSIIFNSDRYYCKNYSPFPNVPEFPPVIWPNMFKSIKALLFSYLIIKPQYDNEFSLQDFAKHSKKAVEVVSNYIAKRDFSSLEGLVTGDVLEQVKSIVSKLNDEEIKDLGFNNDDIYLFLPVQLDIINDIKLKDRRFVEITMCYHAIHNLEEIKERSNEIIDIQNELKSSIYVLNYRFIREYTEGVKDTWTVNAINHLKAEEHDKTVF</sequence>
<name>A0A5E4NI44_9HEMI</name>
<dbReference type="EMBL" id="CABPRJ010002368">
    <property type="protein sequence ID" value="VVC43339.1"/>
    <property type="molecule type" value="Genomic_DNA"/>
</dbReference>
<dbReference type="GO" id="GO:0005743">
    <property type="term" value="C:mitochondrial inner membrane"/>
    <property type="evidence" value="ECO:0007669"/>
    <property type="project" value="TreeGrafter"/>
</dbReference>
<dbReference type="GO" id="GO:0032979">
    <property type="term" value="P:protein insertion into mitochondrial inner membrane from matrix"/>
    <property type="evidence" value="ECO:0007669"/>
    <property type="project" value="TreeGrafter"/>
</dbReference>